<dbReference type="Pfam" id="PF01753">
    <property type="entry name" value="zf-MYND"/>
    <property type="match status" value="1"/>
</dbReference>
<keyword evidence="1" id="KW-0479">Metal-binding</keyword>
<evidence type="ECO:0000256" key="6">
    <source>
        <dbReference type="SAM" id="MobiDB-lite"/>
    </source>
</evidence>
<feature type="domain" description="MYND-type" evidence="8">
    <location>
        <begin position="79"/>
        <end position="105"/>
    </location>
</feature>
<dbReference type="AlphaFoldDB" id="A0A673N8Y9"/>
<feature type="domain" description="Tudor" evidence="7">
    <location>
        <begin position="883"/>
        <end position="941"/>
    </location>
</feature>
<gene>
    <name evidence="9" type="primary">tdrd1</name>
</gene>
<feature type="region of interest" description="Disordered" evidence="6">
    <location>
        <begin position="773"/>
        <end position="821"/>
    </location>
</feature>
<dbReference type="Gene3D" id="6.10.140.2220">
    <property type="match status" value="1"/>
</dbReference>
<dbReference type="FunFam" id="2.30.30.140:FF:000018">
    <property type="entry name" value="Serine/threonine-protein kinase 31"/>
    <property type="match status" value="3"/>
</dbReference>
<dbReference type="SUPFAM" id="SSF63748">
    <property type="entry name" value="Tudor/PWWP/MBT"/>
    <property type="match status" value="4"/>
</dbReference>
<evidence type="ECO:0000256" key="1">
    <source>
        <dbReference type="ARBA" id="ARBA00022723"/>
    </source>
</evidence>
<dbReference type="InterPro" id="IPR002999">
    <property type="entry name" value="Tudor"/>
</dbReference>
<feature type="domain" description="Tudor" evidence="7">
    <location>
        <begin position="188"/>
        <end position="248"/>
    </location>
</feature>
<reference evidence="9" key="2">
    <citation type="submission" date="2025-09" db="UniProtKB">
        <authorList>
            <consortium name="Ensembl"/>
        </authorList>
    </citation>
    <scope>IDENTIFICATION</scope>
</reference>
<dbReference type="InterPro" id="IPR047376">
    <property type="entry name" value="Tudor_TDRD1_rpt1"/>
</dbReference>
<evidence type="ECO:0000256" key="4">
    <source>
        <dbReference type="ARBA" id="ARBA00022833"/>
    </source>
</evidence>
<name>A0A673N8Y9_9TELE</name>
<organism evidence="9 10">
    <name type="scientific">Sinocyclocheilus rhinocerous</name>
    <dbReference type="NCBI Taxonomy" id="307959"/>
    <lineage>
        <taxon>Eukaryota</taxon>
        <taxon>Metazoa</taxon>
        <taxon>Chordata</taxon>
        <taxon>Craniata</taxon>
        <taxon>Vertebrata</taxon>
        <taxon>Euteleostomi</taxon>
        <taxon>Actinopterygii</taxon>
        <taxon>Neopterygii</taxon>
        <taxon>Teleostei</taxon>
        <taxon>Ostariophysi</taxon>
        <taxon>Cypriniformes</taxon>
        <taxon>Cyprinidae</taxon>
        <taxon>Cyprininae</taxon>
        <taxon>Sinocyclocheilus</taxon>
    </lineage>
</organism>
<evidence type="ECO:0000256" key="3">
    <source>
        <dbReference type="ARBA" id="ARBA00022782"/>
    </source>
</evidence>
<dbReference type="PROSITE" id="PS50865">
    <property type="entry name" value="ZF_MYND_2"/>
    <property type="match status" value="1"/>
</dbReference>
<evidence type="ECO:0000259" key="8">
    <source>
        <dbReference type="PROSITE" id="PS50865"/>
    </source>
</evidence>
<dbReference type="Proteomes" id="UP000472270">
    <property type="component" value="Unassembled WGS sequence"/>
</dbReference>
<dbReference type="CDD" id="cd20411">
    <property type="entry name" value="Tudor_TDRD1_rpt4"/>
    <property type="match status" value="1"/>
</dbReference>
<dbReference type="SUPFAM" id="SSF144232">
    <property type="entry name" value="HIT/MYND zinc finger-like"/>
    <property type="match status" value="1"/>
</dbReference>
<dbReference type="FunFam" id="2.30.30.140:FF:000048">
    <property type="entry name" value="Tudor domain containing 1"/>
    <property type="match status" value="1"/>
</dbReference>
<evidence type="ECO:0000313" key="9">
    <source>
        <dbReference type="Ensembl" id="ENSSRHP00000097134.1"/>
    </source>
</evidence>
<proteinExistence type="predicted"/>
<dbReference type="PROSITE" id="PS50304">
    <property type="entry name" value="TUDOR"/>
    <property type="match status" value="4"/>
</dbReference>
<feature type="domain" description="Tudor" evidence="7">
    <location>
        <begin position="640"/>
        <end position="699"/>
    </location>
</feature>
<sequence length="1082" mass="119829">MNRAFTQTLMRPNLPLRRPATGPISLNVTPRGPAPTFHELAQENLLASDILEDGMGEMFLKITHFIWDYFLVSSLGNFRCTRCKKTCYCSVACQSQDWKAHRHVCKASISEVASQRECIDVICARMLFLKDLRYRYFSWIFFQGTVIDLRNPGEFSIHLQSVEMMESLKNITKELQKAYSTSFAAEYKPEIGELCAVKFSLDRNWYRAEVQSVDVARRVASVFYIDFGNEEIVTFDNIRPLFENIDAAPPFALQCCVAGVKPLTGSWTGECTIAIRQLIAGKILTFTVLDIVNGGALLAVDVPLSTLGKYMSTFLIEQGYAVKEDVSVKLQTEHDINSLMSASFENFKRLSGGKNENSDARPPEPLTQGVGDTFTAVVTHLQSPSEILCQKLENTSVIQQLQVNLREHCSNTPASENFRPAPGTVCCSLFCEDNQWYRAKVLAYSSEDRVCVGYIDFGNSEEVELNRLRPISKELLALATQAIPCSLAGTCPTGTWSEETILMVKRLVCNRFIRVEILGKKDGRALVSMIDESSDPQTNAAEVLVNMGYAAVESVETEKHEPTQASFPEMPPLSPPVVEKMEWTCAELPFDGQKVELVISSLKSLDEFYCYNYSKADAHILTELSYELMKHCESERASFTLTVGEPCCALFTGDAHWYRAMVLEVCGEGKARVYFVDYGNSCEVEAARLKAITPNLLKLPFQAIRCWLAGVEPVQGQWTKEAVHKFQGLCAGQPLSGKVLSITEKGYGVDLESSGKSIAAVLISEHLAKPYGQVKQPPVQPAKPTNQIEDLPTLKPIDQNPPAEEPLKVNKGVGKDTEDSTSSSKLTLELSCTDTFQPRVAAVISPSLFYIMNPGQVNVEGLKTVMTDVAKYCSKQSIPNQCHPLPGAACCAQFSGDKNWYRAVVLEVTSKHAHVIYADYGNMETVPVSSILPITKEFLQHPFQIVRCALAGKENFPTVWPTEVLELFGIQLSGGVLASLQGFDGTSNLLTLTQQSGQADGDINSIILGALHKGQSKANSKPPAIVVEEKKDVDQRKTQTPIFMVDIHRTVIYLAFKCLSLFQIDHIEKLILLLVKQVGGTK</sequence>
<protein>
    <submittedName>
        <fullName evidence="9">Tudor domain-containing protein 1-like</fullName>
    </submittedName>
</protein>
<dbReference type="InterPro" id="IPR002893">
    <property type="entry name" value="Znf_MYND"/>
</dbReference>
<keyword evidence="3" id="KW-0221">Differentiation</keyword>
<keyword evidence="4" id="KW-0862">Zinc</keyword>
<dbReference type="Gene3D" id="2.40.50.90">
    <property type="match status" value="3"/>
</dbReference>
<feature type="compositionally biased region" description="Basic and acidic residues" evidence="6">
    <location>
        <begin position="805"/>
        <end position="818"/>
    </location>
</feature>
<dbReference type="GO" id="GO:0008270">
    <property type="term" value="F:zinc ion binding"/>
    <property type="evidence" value="ECO:0007669"/>
    <property type="project" value="UniProtKB-KW"/>
</dbReference>
<dbReference type="PANTHER" id="PTHR22948">
    <property type="entry name" value="TUDOR DOMAIN CONTAINING PROTEIN"/>
    <property type="match status" value="1"/>
</dbReference>
<keyword evidence="10" id="KW-1185">Reference proteome</keyword>
<feature type="domain" description="Tudor" evidence="7">
    <location>
        <begin position="419"/>
        <end position="478"/>
    </location>
</feature>
<dbReference type="CDD" id="cd20409">
    <property type="entry name" value="Tudor_TDRD1_rpt2"/>
    <property type="match status" value="1"/>
</dbReference>
<evidence type="ECO:0000256" key="5">
    <source>
        <dbReference type="PROSITE-ProRule" id="PRU00134"/>
    </source>
</evidence>
<dbReference type="Pfam" id="PF00567">
    <property type="entry name" value="TUDOR"/>
    <property type="match status" value="4"/>
</dbReference>
<dbReference type="CDD" id="cd20408">
    <property type="entry name" value="Tudor_TDRD1_rpt1"/>
    <property type="match status" value="1"/>
</dbReference>
<dbReference type="Gene3D" id="2.30.30.140">
    <property type="match status" value="4"/>
</dbReference>
<evidence type="ECO:0000256" key="2">
    <source>
        <dbReference type="ARBA" id="ARBA00022771"/>
    </source>
</evidence>
<dbReference type="InterPro" id="IPR047377">
    <property type="entry name" value="Tudor_TDRD1_rpt2"/>
</dbReference>
<evidence type="ECO:0000313" key="10">
    <source>
        <dbReference type="Proteomes" id="UP000472270"/>
    </source>
</evidence>
<dbReference type="InterPro" id="IPR035437">
    <property type="entry name" value="SNase_OB-fold_sf"/>
</dbReference>
<accession>A0A673N8Y9</accession>
<dbReference type="InterPro" id="IPR050621">
    <property type="entry name" value="Tudor_domain_containing"/>
</dbReference>
<reference evidence="9" key="1">
    <citation type="submission" date="2025-08" db="UniProtKB">
        <authorList>
            <consortium name="Ensembl"/>
        </authorList>
    </citation>
    <scope>IDENTIFICATION</scope>
</reference>
<evidence type="ECO:0000259" key="7">
    <source>
        <dbReference type="PROSITE" id="PS50304"/>
    </source>
</evidence>
<dbReference type="SMART" id="SM00333">
    <property type="entry name" value="TUDOR"/>
    <property type="match status" value="4"/>
</dbReference>
<dbReference type="PANTHER" id="PTHR22948:SF4">
    <property type="entry name" value="TUDOR DOMAIN-CONTAINING PROTEIN 1"/>
    <property type="match status" value="1"/>
</dbReference>
<dbReference type="Ensembl" id="ENSSRHT00000099773.1">
    <property type="protein sequence ID" value="ENSSRHP00000097134.1"/>
    <property type="gene ID" value="ENSSRHG00000047702.1"/>
</dbReference>
<keyword evidence="2 5" id="KW-0863">Zinc-finger</keyword>
<dbReference type="GO" id="GO:0030719">
    <property type="term" value="P:P granule organization"/>
    <property type="evidence" value="ECO:0007669"/>
    <property type="project" value="UniProtKB-ARBA"/>
</dbReference>